<keyword evidence="3" id="KW-1185">Reference proteome</keyword>
<feature type="compositionally biased region" description="Polar residues" evidence="1">
    <location>
        <begin position="903"/>
        <end position="921"/>
    </location>
</feature>
<gene>
    <name evidence="2" type="ORF">Pcinc_022523</name>
</gene>
<feature type="compositionally biased region" description="Low complexity" evidence="1">
    <location>
        <begin position="1058"/>
        <end position="1070"/>
    </location>
</feature>
<feature type="compositionally biased region" description="Polar residues" evidence="1">
    <location>
        <begin position="672"/>
        <end position="774"/>
    </location>
</feature>
<feature type="compositionally biased region" description="Low complexity" evidence="1">
    <location>
        <begin position="1031"/>
        <end position="1044"/>
    </location>
</feature>
<feature type="region of interest" description="Disordered" evidence="1">
    <location>
        <begin position="91"/>
        <end position="116"/>
    </location>
</feature>
<feature type="region of interest" description="Disordered" evidence="1">
    <location>
        <begin position="1031"/>
        <end position="1074"/>
    </location>
</feature>
<feature type="compositionally biased region" description="Polar residues" evidence="1">
    <location>
        <begin position="1342"/>
        <end position="1354"/>
    </location>
</feature>
<evidence type="ECO:0000256" key="1">
    <source>
        <dbReference type="SAM" id="MobiDB-lite"/>
    </source>
</evidence>
<comment type="caution">
    <text evidence="2">The sequence shown here is derived from an EMBL/GenBank/DDBJ whole genome shotgun (WGS) entry which is preliminary data.</text>
</comment>
<protein>
    <submittedName>
        <fullName evidence="2">Uncharacterized protein</fullName>
    </submittedName>
</protein>
<sequence>MSILPILRDPTVLYLVLVSPVIVLCTNSNVTIDRGGGGGILEMGRGLLEVGKPSIIKLNDNSSRIFRGTFLTRVNTGIVVNDASGEGLDDTTRRGNLWGDQGQANDEISHDNSEHDNGQVLANEREKNITLYPLETIDDEYITQPTQDFPFDTPVPTEPSFIYVSNSEVTTDSTHPSLEYEDPTRYLSSSVDETLQDVSTISTTIEEERESSQEGSENGKVENAGLPELEPRSQTGFLDRRGEYLSSRVSESVEATERLLDREMVLERDSSCTFSDCIQDRNSLLTEGVPGGGIITPLVEALTGSPSVSIFQNPSDSYFFMSSDTLQDLWKNHINANDTVPLDIVEADASQLIKYYHPLPQHTYLQQLARDDTDSREMLTGSNVDRTSSYPGLDLNVNPLLIPYINPSIGYLHPLPALSLADSGLSYMESAPTIQQPNFNVPPSLNSDTSLTTDSLPFPIYSLVDLDSDQWPPELSRQDVLEDPATDQIFFLAPGDSEYDTDIGEIDYRNDQTIMNPQTGGGNIRFPTETHDNSPGVGNVGIVSTDMKAMKIPVEQFQESQTITQAPDNIRMILRIRPHPGSSVGQVSQVNGDGSVKTIRVQINKRPDKSENSQSPALEPTMNLVPLLHGHNFPMLNLQPPNLQKNRPVPPNSQSRPDIATQDLPTLPVSPQGLNPQLQIPQNTNPQLQIPQNTNPQLQIPQNTNPQLQIPQNTNPQLQIPQNTNPQLQIPQNTNPQLQIPQNTNPQLQIPQNTNPQLQIPQNTNPQLVFPQNSQPAGGLAPQPPAGQPKPPRSPQLPRPNYSNLPVLVFPVQQPKSATDRESNRHNKRNPVTNTGNFVSTNLPGNTRIPVIGNPGSSTYSGSNGSPLNGNIGNSGISSYSGNTRTQGNGNTRTRGNGNTRNAGSPTHSGNTGNTGSSTYSGNTRIQGNGNTGNTGSSTYSGNTRIRGNGNTGNAGSSTYSGNTRIRGNGNTGNAGSSTYSGNNKRPVNMAGHGNGGNFGSSSYTGNTGSSGNTAAGYGNGGSSGNTAGYGDSGSSSYGTVPSSGGQGNRGKGGGQNMGVNKGKGNTKSKGGFGGLPNLFNKGALDSLKGQLGKGMANLGNIFPKGGIGGIRTQMSKGLRDIIKQTGVEDFRNQLNEEGLGTMLTKNMYKINNNWNKLVGPMQNNMETSYESSVDFLDDMFTDMLPSDYYSKIMSVLAIIAFIAFLHVRISLMISSLSNSSVTIGLLKRTEGFMDSLKENDQFLAIYELATDVHRSIERWRLGDTDMGDDLVAKEPIMDALSQVIGLDQENFPYGIDGFLRKTLYTGVTNDSDHEADVDDENGEDGVFLPTVPPKAPHLPPSETSSFSPVSHISDSWPLSQSDPSIASLGSSLPSHSSLPVSSSSTSSAHLNSSSTSSSSPFLSSSSSTNNNSILLTELENFARLTSVFVNLVLANGTQINPHTRGTCLQRPVCDLNAYSDKLGGLSAFLFPIISTGVTWMIRPPDDAFTLLETLRPLWLSGSLAPDHTCSLVHTCQDI</sequence>
<feature type="region of interest" description="Disordered" evidence="1">
    <location>
        <begin position="1377"/>
        <end position="1407"/>
    </location>
</feature>
<evidence type="ECO:0000313" key="3">
    <source>
        <dbReference type="Proteomes" id="UP001286313"/>
    </source>
</evidence>
<feature type="compositionally biased region" description="Gly residues" evidence="1">
    <location>
        <begin position="1045"/>
        <end position="1057"/>
    </location>
</feature>
<feature type="compositionally biased region" description="Polar residues" evidence="1">
    <location>
        <begin position="830"/>
        <end position="845"/>
    </location>
</feature>
<name>A0AAE1FEW3_PETCI</name>
<dbReference type="Proteomes" id="UP001286313">
    <property type="component" value="Unassembled WGS sequence"/>
</dbReference>
<accession>A0AAE1FEW3</accession>
<proteinExistence type="predicted"/>
<evidence type="ECO:0000313" key="2">
    <source>
        <dbReference type="EMBL" id="KAK3872396.1"/>
    </source>
</evidence>
<feature type="region of interest" description="Disordered" evidence="1">
    <location>
        <begin position="202"/>
        <end position="232"/>
    </location>
</feature>
<feature type="compositionally biased region" description="Low complexity" evidence="1">
    <location>
        <begin position="922"/>
        <end position="992"/>
    </location>
</feature>
<feature type="compositionally biased region" description="Pro residues" evidence="1">
    <location>
        <begin position="782"/>
        <end position="798"/>
    </location>
</feature>
<reference evidence="2" key="1">
    <citation type="submission" date="2023-10" db="EMBL/GenBank/DDBJ databases">
        <title>Genome assemblies of two species of porcelain crab, Petrolisthes cinctipes and Petrolisthes manimaculis (Anomura: Porcellanidae).</title>
        <authorList>
            <person name="Angst P."/>
        </authorList>
    </citation>
    <scope>NUCLEOTIDE SEQUENCE</scope>
    <source>
        <strain evidence="2">PB745_01</strain>
        <tissue evidence="2">Gill</tissue>
    </source>
</reference>
<dbReference type="EMBL" id="JAWQEG010002378">
    <property type="protein sequence ID" value="KAK3872396.1"/>
    <property type="molecule type" value="Genomic_DNA"/>
</dbReference>
<feature type="region of interest" description="Disordered" evidence="1">
    <location>
        <begin position="633"/>
        <end position="996"/>
    </location>
</feature>
<feature type="region of interest" description="Disordered" evidence="1">
    <location>
        <begin position="1312"/>
        <end position="1354"/>
    </location>
</feature>
<feature type="compositionally biased region" description="Pro residues" evidence="1">
    <location>
        <begin position="1331"/>
        <end position="1340"/>
    </location>
</feature>
<feature type="compositionally biased region" description="Basic and acidic residues" evidence="1">
    <location>
        <begin position="107"/>
        <end position="116"/>
    </location>
</feature>
<feature type="compositionally biased region" description="Low complexity" evidence="1">
    <location>
        <begin position="860"/>
        <end position="902"/>
    </location>
</feature>
<organism evidence="2 3">
    <name type="scientific">Petrolisthes cinctipes</name>
    <name type="common">Flat porcelain crab</name>
    <dbReference type="NCBI Taxonomy" id="88211"/>
    <lineage>
        <taxon>Eukaryota</taxon>
        <taxon>Metazoa</taxon>
        <taxon>Ecdysozoa</taxon>
        <taxon>Arthropoda</taxon>
        <taxon>Crustacea</taxon>
        <taxon>Multicrustacea</taxon>
        <taxon>Malacostraca</taxon>
        <taxon>Eumalacostraca</taxon>
        <taxon>Eucarida</taxon>
        <taxon>Decapoda</taxon>
        <taxon>Pleocyemata</taxon>
        <taxon>Anomura</taxon>
        <taxon>Galatheoidea</taxon>
        <taxon>Porcellanidae</taxon>
        <taxon>Petrolisthes</taxon>
    </lineage>
</organism>
<feature type="compositionally biased region" description="Acidic residues" evidence="1">
    <location>
        <begin position="1314"/>
        <end position="1324"/>
    </location>
</feature>